<dbReference type="InterPro" id="IPR050570">
    <property type="entry name" value="Cell_wall_metabolism_enzyme"/>
</dbReference>
<evidence type="ECO:0000259" key="2">
    <source>
        <dbReference type="Pfam" id="PF01551"/>
    </source>
</evidence>
<dbReference type="CDD" id="cd12797">
    <property type="entry name" value="M23_peptidase"/>
    <property type="match status" value="1"/>
</dbReference>
<dbReference type="GO" id="GO:0004222">
    <property type="term" value="F:metalloendopeptidase activity"/>
    <property type="evidence" value="ECO:0007669"/>
    <property type="project" value="TreeGrafter"/>
</dbReference>
<dbReference type="SUPFAM" id="SSF51261">
    <property type="entry name" value="Duplicated hybrid motif"/>
    <property type="match status" value="1"/>
</dbReference>
<organism evidence="3">
    <name type="scientific">Moorella thermoacetica Y72</name>
    <dbReference type="NCBI Taxonomy" id="1325331"/>
    <lineage>
        <taxon>Bacteria</taxon>
        <taxon>Bacillati</taxon>
        <taxon>Bacillota</taxon>
        <taxon>Clostridia</taxon>
        <taxon>Neomoorellales</taxon>
        <taxon>Neomoorellaceae</taxon>
        <taxon>Neomoorella</taxon>
    </lineage>
</organism>
<dbReference type="AlphaFoldDB" id="A0A0S6UBC0"/>
<keyword evidence="1" id="KW-0732">Signal</keyword>
<dbReference type="PANTHER" id="PTHR21666">
    <property type="entry name" value="PEPTIDASE-RELATED"/>
    <property type="match status" value="1"/>
</dbReference>
<dbReference type="RefSeq" id="WP_025773967.1">
    <property type="nucleotide sequence ID" value="NZ_DF238840.1"/>
</dbReference>
<dbReference type="PANTHER" id="PTHR21666:SF289">
    <property type="entry name" value="L-ALA--D-GLU ENDOPEPTIDASE"/>
    <property type="match status" value="1"/>
</dbReference>
<protein>
    <submittedName>
        <fullName evidence="3">Membrane proteins related to metalloendopeptidases</fullName>
    </submittedName>
</protein>
<accession>A0A0S6UBC0</accession>
<dbReference type="Proteomes" id="UP000063718">
    <property type="component" value="Unassembled WGS sequence"/>
</dbReference>
<proteinExistence type="predicted"/>
<evidence type="ECO:0000313" key="3">
    <source>
        <dbReference type="EMBL" id="GAF26274.1"/>
    </source>
</evidence>
<reference evidence="3" key="1">
    <citation type="journal article" date="2014" name="Gene">
        <title>Genome-guided analysis of transformation efficiency and carbon dioxide assimilation by Moorella thermoacetica Y72.</title>
        <authorList>
            <person name="Tsukahara K."/>
            <person name="Kita A."/>
            <person name="Nakashimada Y."/>
            <person name="Hoshino T."/>
            <person name="Murakami K."/>
        </authorList>
    </citation>
    <scope>NUCLEOTIDE SEQUENCE [LARGE SCALE GENOMIC DNA]</scope>
    <source>
        <strain evidence="3">Y72</strain>
    </source>
</reference>
<dbReference type="Pfam" id="PF01551">
    <property type="entry name" value="Peptidase_M23"/>
    <property type="match status" value="1"/>
</dbReference>
<dbReference type="InterPro" id="IPR016047">
    <property type="entry name" value="M23ase_b-sheet_dom"/>
</dbReference>
<name>A0A0S6UBC0_NEOTH</name>
<sequence>MRDNWDWEEIKGEPLGGWSGPARTLPPSRYPRRWLRQAVVAGLLWIGITLLFRLEGPGVQQLQVGLRHYLADPTADYTAVVASAVRSGMWMDAYDRWVFHTLKNPAGAVPTTANPSRVVMALPLSGQITRPYGRVEEDNQQYFHNGIDIRADGETAVRAALDGRVVRVGEDPVLGLVVEIDHGQGLVTVYGTLGQVKVTRGQEVSRGTVIATLTAGKSARLHFEVRQDGQAVDPAPYLGAQDKI</sequence>
<dbReference type="EMBL" id="DF238840">
    <property type="protein sequence ID" value="GAF26274.1"/>
    <property type="molecule type" value="Genomic_DNA"/>
</dbReference>
<gene>
    <name evidence="3" type="ORF">MTY_1613</name>
</gene>
<dbReference type="Gene3D" id="2.70.70.10">
    <property type="entry name" value="Glucose Permease (Domain IIA)"/>
    <property type="match status" value="1"/>
</dbReference>
<dbReference type="InterPro" id="IPR011055">
    <property type="entry name" value="Dup_hybrid_motif"/>
</dbReference>
<evidence type="ECO:0000256" key="1">
    <source>
        <dbReference type="ARBA" id="ARBA00022729"/>
    </source>
</evidence>
<feature type="domain" description="M23ase beta-sheet core" evidence="2">
    <location>
        <begin position="143"/>
        <end position="234"/>
    </location>
</feature>